<protein>
    <recommendedName>
        <fullName evidence="6">TNFR-Cys domain-containing protein</fullName>
    </recommendedName>
</protein>
<evidence type="ECO:0000313" key="5">
    <source>
        <dbReference type="Proteomes" id="UP000596742"/>
    </source>
</evidence>
<dbReference type="InterPro" id="IPR009030">
    <property type="entry name" value="Growth_fac_rcpt_cys_sf"/>
</dbReference>
<evidence type="ECO:0000256" key="2">
    <source>
        <dbReference type="SAM" id="Phobius"/>
    </source>
</evidence>
<keyword evidence="2" id="KW-0472">Membrane</keyword>
<keyword evidence="3" id="KW-0732">Signal</keyword>
<organism evidence="4 5">
    <name type="scientific">Mytilus galloprovincialis</name>
    <name type="common">Mediterranean mussel</name>
    <dbReference type="NCBI Taxonomy" id="29158"/>
    <lineage>
        <taxon>Eukaryota</taxon>
        <taxon>Metazoa</taxon>
        <taxon>Spiralia</taxon>
        <taxon>Lophotrochozoa</taxon>
        <taxon>Mollusca</taxon>
        <taxon>Bivalvia</taxon>
        <taxon>Autobranchia</taxon>
        <taxon>Pteriomorphia</taxon>
        <taxon>Mytilida</taxon>
        <taxon>Mytiloidea</taxon>
        <taxon>Mytilidae</taxon>
        <taxon>Mytilinae</taxon>
        <taxon>Mytilus</taxon>
    </lineage>
</organism>
<keyword evidence="5" id="KW-1185">Reference proteome</keyword>
<feature type="region of interest" description="Disordered" evidence="1">
    <location>
        <begin position="506"/>
        <end position="556"/>
    </location>
</feature>
<feature type="compositionally biased region" description="Polar residues" evidence="1">
    <location>
        <begin position="514"/>
        <end position="525"/>
    </location>
</feature>
<comment type="caution">
    <text evidence="4">The sequence shown here is derived from an EMBL/GenBank/DDBJ whole genome shotgun (WGS) entry which is preliminary data.</text>
</comment>
<dbReference type="OrthoDB" id="6111121at2759"/>
<name>A0A8B6H5C4_MYTGA</name>
<feature type="compositionally biased region" description="Basic and acidic residues" evidence="1">
    <location>
        <begin position="635"/>
        <end position="646"/>
    </location>
</feature>
<feature type="signal peptide" evidence="3">
    <location>
        <begin position="1"/>
        <end position="17"/>
    </location>
</feature>
<gene>
    <name evidence="4" type="ORF">MGAL_10B079450</name>
</gene>
<reference evidence="4" key="1">
    <citation type="submission" date="2018-11" db="EMBL/GenBank/DDBJ databases">
        <authorList>
            <person name="Alioto T."/>
            <person name="Alioto T."/>
        </authorList>
    </citation>
    <scope>NUCLEOTIDE SEQUENCE</scope>
</reference>
<evidence type="ECO:0000256" key="1">
    <source>
        <dbReference type="SAM" id="MobiDB-lite"/>
    </source>
</evidence>
<feature type="region of interest" description="Disordered" evidence="1">
    <location>
        <begin position="607"/>
        <end position="646"/>
    </location>
</feature>
<dbReference type="EMBL" id="UYJE01009457">
    <property type="protein sequence ID" value="VDI73734.1"/>
    <property type="molecule type" value="Genomic_DNA"/>
</dbReference>
<feature type="compositionally biased region" description="Basic and acidic residues" evidence="1">
    <location>
        <begin position="609"/>
        <end position="622"/>
    </location>
</feature>
<proteinExistence type="predicted"/>
<dbReference type="AlphaFoldDB" id="A0A8B6H5C4"/>
<dbReference type="Proteomes" id="UP000596742">
    <property type="component" value="Unassembled WGS sequence"/>
</dbReference>
<evidence type="ECO:0000313" key="4">
    <source>
        <dbReference type="EMBL" id="VDI73734.1"/>
    </source>
</evidence>
<evidence type="ECO:0000256" key="3">
    <source>
        <dbReference type="SAM" id="SignalP"/>
    </source>
</evidence>
<keyword evidence="2" id="KW-1133">Transmembrane helix</keyword>
<feature type="transmembrane region" description="Helical" evidence="2">
    <location>
        <begin position="245"/>
        <end position="266"/>
    </location>
</feature>
<keyword evidence="2" id="KW-0812">Transmembrane</keyword>
<sequence length="646" mass="70929">MIVLWFYVVIQLTIIHGEYVERIINGKLKRCIPVYNCPPGNEILPCIEEFTKEQCQPCYNGSESRFVQPDYISSVDGTIDQLKCFKPLRQNNGRPASCTGHDQVYSKTLNTSVACINGQGCRCNLTACSYGDPCLCDDFSYKHPEKCPVNFHLDNSGKCVPCPPGYKKDTIGCGPCLRVPGNNTIIKPSPVPETTTAKSAIQTYQPKPPVAETTTTTTTSTTATVVVSKPGPRGGGDDNSITSTIIGIVIGILLLIVIAVVIVFLYKKKKLEKIKAMCHGNRRHVEDQVVAINQHDQEEGLQLLNRNENLNNLGPEQQDNINNMRNMHVIERNISHVSVTDKPDNNNLARVDSECPSVRFNSDSSVSINRQLSNMTVTDRINSTASENSPLMQVNSNSPCVNRANSVPDRQVLHHGELLVNRQVLNRAESVPQQVSCEEEDGDICINIGNSPVHSPTSQLLPSPTRYPYLENGGGACIPPPDFDNIQSSSPVMNTELPNIAEFKRSLSKDSESSADNLNSTSPYSSIPEETGKEIQEEVTAVSNPSTTMLDPPHMSDVRDYNDCHNLSHVTDIPQASDITNQIDSRLEQYNHTVTGVDEESVCSIQRLPSEHEEETAKKNDLDSNLDSGMASKLGDSDLSSKSDCS</sequence>
<feature type="chain" id="PRO_5033056400" description="TNFR-Cys domain-containing protein" evidence="3">
    <location>
        <begin position="18"/>
        <end position="646"/>
    </location>
</feature>
<dbReference type="SUPFAM" id="SSF57184">
    <property type="entry name" value="Growth factor receptor domain"/>
    <property type="match status" value="1"/>
</dbReference>
<evidence type="ECO:0008006" key="6">
    <source>
        <dbReference type="Google" id="ProtNLM"/>
    </source>
</evidence>
<accession>A0A8B6H5C4</accession>